<proteinExistence type="predicted"/>
<dbReference type="CDD" id="cd13926">
    <property type="entry name" value="N-acetylmuramidase_GH108"/>
    <property type="match status" value="1"/>
</dbReference>
<dbReference type="Proteomes" id="UP001500713">
    <property type="component" value="Unassembled WGS sequence"/>
</dbReference>
<evidence type="ECO:0000313" key="4">
    <source>
        <dbReference type="Proteomes" id="UP001500713"/>
    </source>
</evidence>
<sequence length="179" mass="20037">MNFDKLIDDVIAIEGDYSNHPEDRGGPTRWGVTETVARRNGYKGDMRHFPYEEAVAIYKRNYWLRPGFDKIATHAPRLAEELFDTGINMGPAIAVGFLQRSLNALNRNGRDFADIQADGKIGPRTINALERFLAKRGSGGETVLLKAVEALQGARYIKLAEQRPANEAFLYGWLANRIG</sequence>
<feature type="domain" description="TtsA-like Glycoside hydrolase family 108" evidence="1">
    <location>
        <begin position="8"/>
        <end position="90"/>
    </location>
</feature>
<feature type="domain" description="Peptidoglycan binding" evidence="2">
    <location>
        <begin position="94"/>
        <end position="177"/>
    </location>
</feature>
<keyword evidence="4" id="KW-1185">Reference proteome</keyword>
<comment type="caution">
    <text evidence="3">The sequence shown here is derived from an EMBL/GenBank/DDBJ whole genome shotgun (WGS) entry which is preliminary data.</text>
</comment>
<dbReference type="InterPro" id="IPR008565">
    <property type="entry name" value="TtsA-like_GH18_dom"/>
</dbReference>
<name>A0ABP3JZN1_9SPHN</name>
<dbReference type="InterPro" id="IPR018537">
    <property type="entry name" value="Peptidoglycan-bd_3"/>
</dbReference>
<gene>
    <name evidence="3" type="ORF">GCM10009096_04040</name>
</gene>
<dbReference type="RefSeq" id="WP_229954049.1">
    <property type="nucleotide sequence ID" value="NZ_BAAAEM010000002.1"/>
</dbReference>
<organism evidence="3 4">
    <name type="scientific">Parasphingorhabdus litoris</name>
    <dbReference type="NCBI Taxonomy" id="394733"/>
    <lineage>
        <taxon>Bacteria</taxon>
        <taxon>Pseudomonadati</taxon>
        <taxon>Pseudomonadota</taxon>
        <taxon>Alphaproteobacteria</taxon>
        <taxon>Sphingomonadales</taxon>
        <taxon>Sphingomonadaceae</taxon>
        <taxon>Parasphingorhabdus</taxon>
    </lineage>
</organism>
<dbReference type="InterPro" id="IPR023346">
    <property type="entry name" value="Lysozyme-like_dom_sf"/>
</dbReference>
<accession>A0ABP3JZN1</accession>
<dbReference type="SUPFAM" id="SSF53955">
    <property type="entry name" value="Lysozyme-like"/>
    <property type="match status" value="1"/>
</dbReference>
<evidence type="ECO:0000259" key="2">
    <source>
        <dbReference type="Pfam" id="PF09374"/>
    </source>
</evidence>
<protein>
    <submittedName>
        <fullName evidence="3">Peptidoglycan-binding domain-containing protein</fullName>
    </submittedName>
</protein>
<evidence type="ECO:0000259" key="1">
    <source>
        <dbReference type="Pfam" id="PF05838"/>
    </source>
</evidence>
<dbReference type="Pfam" id="PF05838">
    <property type="entry name" value="Glyco_hydro_108"/>
    <property type="match status" value="1"/>
</dbReference>
<evidence type="ECO:0000313" key="3">
    <source>
        <dbReference type="EMBL" id="GAA0466556.1"/>
    </source>
</evidence>
<dbReference type="Pfam" id="PF09374">
    <property type="entry name" value="PG_binding_3"/>
    <property type="match status" value="1"/>
</dbReference>
<reference evidence="4" key="1">
    <citation type="journal article" date="2019" name="Int. J. Syst. Evol. Microbiol.">
        <title>The Global Catalogue of Microorganisms (GCM) 10K type strain sequencing project: providing services to taxonomists for standard genome sequencing and annotation.</title>
        <authorList>
            <consortium name="The Broad Institute Genomics Platform"/>
            <consortium name="The Broad Institute Genome Sequencing Center for Infectious Disease"/>
            <person name="Wu L."/>
            <person name="Ma J."/>
        </authorList>
    </citation>
    <scope>NUCLEOTIDE SEQUENCE [LARGE SCALE GENOMIC DNA]</scope>
    <source>
        <strain evidence="4">JCM 14162</strain>
    </source>
</reference>
<dbReference type="EMBL" id="BAAAEM010000002">
    <property type="protein sequence ID" value="GAA0466556.1"/>
    <property type="molecule type" value="Genomic_DNA"/>
</dbReference>
<dbReference type="Gene3D" id="1.20.141.10">
    <property type="entry name" value="Chitosanase, subunit A, domain 1"/>
    <property type="match status" value="1"/>
</dbReference>